<accession>A0A2J8B0H6</accession>
<dbReference type="PANTHER" id="PTHR30337">
    <property type="entry name" value="COMPONENT OF ATP-DEPENDENT DSDNA EXONUCLEASE"/>
    <property type="match status" value="1"/>
</dbReference>
<dbReference type="PANTHER" id="PTHR30337:SF7">
    <property type="entry name" value="PHOSPHOESTERASE"/>
    <property type="match status" value="1"/>
</dbReference>
<dbReference type="Proteomes" id="UP000236394">
    <property type="component" value="Unassembled WGS sequence"/>
</dbReference>
<evidence type="ECO:0000313" key="4">
    <source>
        <dbReference type="Proteomes" id="UP000236394"/>
    </source>
</evidence>
<dbReference type="EMBL" id="NBZD01000003">
    <property type="protein sequence ID" value="PNH18268.1"/>
    <property type="molecule type" value="Genomic_DNA"/>
</dbReference>
<dbReference type="Gene3D" id="3.60.21.10">
    <property type="match status" value="1"/>
</dbReference>
<reference evidence="4" key="1">
    <citation type="submission" date="2017-04" db="EMBL/GenBank/DDBJ databases">
        <authorList>
            <person name="Bumgarner R.E."/>
            <person name="Fredricks D.N."/>
            <person name="Srinivasan S."/>
        </authorList>
    </citation>
    <scope>NUCLEOTIDE SEQUENCE [LARGE SCALE GENOMIC DNA]</scope>
    <source>
        <strain evidence="4">KA00405</strain>
    </source>
</reference>
<dbReference type="GO" id="GO:0016787">
    <property type="term" value="F:hydrolase activity"/>
    <property type="evidence" value="ECO:0007669"/>
    <property type="project" value="UniProtKB-KW"/>
</dbReference>
<gene>
    <name evidence="3" type="ORF">B7R76_05325</name>
</gene>
<dbReference type="AlphaFoldDB" id="A0A2J8B0H6"/>
<dbReference type="InterPro" id="IPR041796">
    <property type="entry name" value="Mre11_N"/>
</dbReference>
<dbReference type="CDD" id="cd00840">
    <property type="entry name" value="MPP_Mre11_N"/>
    <property type="match status" value="1"/>
</dbReference>
<dbReference type="RefSeq" id="WP_102892566.1">
    <property type="nucleotide sequence ID" value="NZ_NBZD01000003.1"/>
</dbReference>
<dbReference type="InterPro" id="IPR029052">
    <property type="entry name" value="Metallo-depent_PP-like"/>
</dbReference>
<evidence type="ECO:0000256" key="1">
    <source>
        <dbReference type="ARBA" id="ARBA00022801"/>
    </source>
</evidence>
<dbReference type="SUPFAM" id="SSF56300">
    <property type="entry name" value="Metallo-dependent phosphatases"/>
    <property type="match status" value="1"/>
</dbReference>
<feature type="domain" description="Calcineurin-like phosphoesterase" evidence="2">
    <location>
        <begin position="19"/>
        <end position="233"/>
    </location>
</feature>
<dbReference type="InterPro" id="IPR050535">
    <property type="entry name" value="DNA_Repair-Maintenance_Comp"/>
</dbReference>
<comment type="caution">
    <text evidence="3">The sequence shown here is derived from an EMBL/GenBank/DDBJ whole genome shotgun (WGS) entry which is preliminary data.</text>
</comment>
<dbReference type="InterPro" id="IPR004843">
    <property type="entry name" value="Calcineurin-like_PHP"/>
</dbReference>
<protein>
    <recommendedName>
        <fullName evidence="2">Calcineurin-like phosphoesterase domain-containing protein</fullName>
    </recommendedName>
</protein>
<proteinExistence type="predicted"/>
<dbReference type="Pfam" id="PF00149">
    <property type="entry name" value="Metallophos"/>
    <property type="match status" value="1"/>
</dbReference>
<keyword evidence="1" id="KW-0378">Hydrolase</keyword>
<evidence type="ECO:0000259" key="2">
    <source>
        <dbReference type="Pfam" id="PF00149"/>
    </source>
</evidence>
<organism evidence="3 4">
    <name type="scientific">Mageeibacillus indolicus</name>
    <dbReference type="NCBI Taxonomy" id="884684"/>
    <lineage>
        <taxon>Bacteria</taxon>
        <taxon>Bacillati</taxon>
        <taxon>Bacillota</taxon>
        <taxon>Clostridia</taxon>
        <taxon>Eubacteriales</taxon>
        <taxon>Oscillospiraceae</taxon>
        <taxon>Mageeibacillus</taxon>
    </lineage>
</organism>
<name>A0A2J8B0H6_9FIRM</name>
<sequence>MKYVKYDLATHQRKPSEPIRLVHAADLHLGRGRGGKLTASSATSNYGIRTVSVYNEQRQSGFRVFKNLLNLVVEQQADLLLLAGDILEIGRLTPAELRYISDSFADLPYPVLIVAGNHDPLTDLSPYRRLKWPENVFIFPGEWTALDLPALNLTVWGRSFTSERQSDTMLPSGTYVDWCDELDHPELATRTSVGMLHGEVVVPGGRSYYNPLTETQLAATKLSYLALGHIHKPRILELSTCALAAYSGCLYGTGFDEQGPRGADVVTLPYEEKPTIEFHALAEHEFYDSSLMVNWSTSLQANVNTVMEAIRRDDAKPADNFYRLHLSGELPSELSWTWAMLVAELQQNFYDLTVYDETEAKIDLIELKKEFSLRGLVAAAAWQEISICTDPHQKHELQAALQVLLQIMHETKA</sequence>
<evidence type="ECO:0000313" key="3">
    <source>
        <dbReference type="EMBL" id="PNH18268.1"/>
    </source>
</evidence>